<evidence type="ECO:0000259" key="1">
    <source>
        <dbReference type="Pfam" id="PF01978"/>
    </source>
</evidence>
<dbReference type="Proteomes" id="UP000177068">
    <property type="component" value="Unassembled WGS sequence"/>
</dbReference>
<dbReference type="InterPro" id="IPR036390">
    <property type="entry name" value="WH_DNA-bd_sf"/>
</dbReference>
<dbReference type="InterPro" id="IPR002831">
    <property type="entry name" value="Tscrpt_reg_TrmB_N"/>
</dbReference>
<sequence length="261" mass="30596">MVSINIVTNMEKQLKELGFEDKEISVYLACLQEKLNTPTSLGKKTGLKRATIYFYLEKLKRKGLIVYEIKKSKKYISALPPKQSLKRYLETKKEKISQEEEIVKGLVLKLDSIVQEDDTHSKVYHYEGKEGSQFVIDKILKAKKDIYWIGSIETLLSMIGEKHLYKLLTVKRLKQETTTFAITDKRILQYKKFSQMIGNQRHFRFLEKDFTIPAVLALFGNNICLISKDNNRIKIVLIEDELIFKINHFLFEYMWINLSKG</sequence>
<proteinExistence type="predicted"/>
<protein>
    <recommendedName>
        <fullName evidence="1">Transcription regulator TrmB N-terminal domain-containing protein</fullName>
    </recommendedName>
</protein>
<dbReference type="AlphaFoldDB" id="A0A1G2UA55"/>
<feature type="domain" description="Transcription regulator TrmB N-terminal" evidence="1">
    <location>
        <begin position="14"/>
        <end position="81"/>
    </location>
</feature>
<dbReference type="EMBL" id="MHWG01000001">
    <property type="protein sequence ID" value="OHB06368.1"/>
    <property type="molecule type" value="Genomic_DNA"/>
</dbReference>
<name>A0A1G2UA55_9BACT</name>
<dbReference type="Pfam" id="PF01978">
    <property type="entry name" value="TrmB"/>
    <property type="match status" value="1"/>
</dbReference>
<evidence type="ECO:0000313" key="2">
    <source>
        <dbReference type="EMBL" id="OHB06368.1"/>
    </source>
</evidence>
<evidence type="ECO:0000313" key="3">
    <source>
        <dbReference type="Proteomes" id="UP000177068"/>
    </source>
</evidence>
<dbReference type="InterPro" id="IPR036388">
    <property type="entry name" value="WH-like_DNA-bd_sf"/>
</dbReference>
<dbReference type="Gene3D" id="1.10.10.10">
    <property type="entry name" value="Winged helix-like DNA-binding domain superfamily/Winged helix DNA-binding domain"/>
    <property type="match status" value="1"/>
</dbReference>
<dbReference type="SUPFAM" id="SSF46785">
    <property type="entry name" value="Winged helix' DNA-binding domain"/>
    <property type="match status" value="1"/>
</dbReference>
<gene>
    <name evidence="2" type="ORF">A3A26_00865</name>
</gene>
<organism evidence="2 3">
    <name type="scientific">Candidatus Zambryskibacteria bacterium RIFCSPLOWO2_01_FULL_47_14</name>
    <dbReference type="NCBI Taxonomy" id="1802763"/>
    <lineage>
        <taxon>Bacteria</taxon>
        <taxon>Candidatus Zambryskiibacteriota</taxon>
    </lineage>
</organism>
<reference evidence="2 3" key="1">
    <citation type="journal article" date="2016" name="Nat. Commun.">
        <title>Thousands of microbial genomes shed light on interconnected biogeochemical processes in an aquifer system.</title>
        <authorList>
            <person name="Anantharaman K."/>
            <person name="Brown C.T."/>
            <person name="Hug L.A."/>
            <person name="Sharon I."/>
            <person name="Castelle C.J."/>
            <person name="Probst A.J."/>
            <person name="Thomas B.C."/>
            <person name="Singh A."/>
            <person name="Wilkins M.J."/>
            <person name="Karaoz U."/>
            <person name="Brodie E.L."/>
            <person name="Williams K.H."/>
            <person name="Hubbard S.S."/>
            <person name="Banfield J.F."/>
        </authorList>
    </citation>
    <scope>NUCLEOTIDE SEQUENCE [LARGE SCALE GENOMIC DNA]</scope>
</reference>
<dbReference type="PANTHER" id="PTHR34293">
    <property type="entry name" value="HTH-TYPE TRANSCRIPTIONAL REGULATOR TRMBL2"/>
    <property type="match status" value="1"/>
</dbReference>
<dbReference type="InterPro" id="IPR051797">
    <property type="entry name" value="TrmB-like"/>
</dbReference>
<dbReference type="PANTHER" id="PTHR34293:SF1">
    <property type="entry name" value="HTH-TYPE TRANSCRIPTIONAL REGULATOR TRMBL2"/>
    <property type="match status" value="1"/>
</dbReference>
<accession>A0A1G2UA55</accession>
<comment type="caution">
    <text evidence="2">The sequence shown here is derived from an EMBL/GenBank/DDBJ whole genome shotgun (WGS) entry which is preliminary data.</text>
</comment>